<feature type="compositionally biased region" description="Basic and acidic residues" evidence="1">
    <location>
        <begin position="169"/>
        <end position="178"/>
    </location>
</feature>
<accession>A0A7R8CBI1</accession>
<proteinExistence type="predicted"/>
<evidence type="ECO:0000313" key="4">
    <source>
        <dbReference type="Proteomes" id="UP000675881"/>
    </source>
</evidence>
<keyword evidence="2" id="KW-0472">Membrane</keyword>
<dbReference type="CDD" id="cd00037">
    <property type="entry name" value="CLECT"/>
    <property type="match status" value="1"/>
</dbReference>
<dbReference type="PROSITE" id="PS50041">
    <property type="entry name" value="C_TYPE_LECTIN_2"/>
    <property type="match status" value="1"/>
</dbReference>
<protein>
    <submittedName>
        <fullName evidence="3">(salmon louse) hypothetical protein</fullName>
    </submittedName>
</protein>
<feature type="region of interest" description="Disordered" evidence="1">
    <location>
        <begin position="159"/>
        <end position="178"/>
    </location>
</feature>
<dbReference type="InterPro" id="IPR016187">
    <property type="entry name" value="CTDL_fold"/>
</dbReference>
<keyword evidence="4" id="KW-1185">Reference proteome</keyword>
<evidence type="ECO:0000313" key="3">
    <source>
        <dbReference type="EMBL" id="CAF2759385.1"/>
    </source>
</evidence>
<gene>
    <name evidence="3" type="ORF">LSAA_1592</name>
</gene>
<sequence length="389" mass="44096">MVSFLNDLRRSTCSTTHMTLIVRKKASEVGIMHWYKITVLTTMKPHLSNIESRDMTNNKSILCLFVMIAISGTSGQFFNVFNNLFRPLSTLFRGGDDGGTPRPQATGNDELFPTDCGRNHKTGRGKLCFPDGKLCETTPSGGGGNGLFRFFGGGGRFRDDGTQRPQATGRDEAFPSDCGRDTDKGTGKLCFPDGILCQQRVSRSGNINYGGHLYWVSWLSTDPQLRNTNWDWFNARNYCRKRCMDLVSFETREEYEFIKSQMGGVKYFWTSGRLCDFDGCDRPDFFPKQINGWFWSANQARLSPTNSTTAFHDWSFTGGFNPPRRQPDNREKIQQNGENESCLGVLNNFYGDGIKWHDVTCHHEKPIVCEDVEGHIAFARQNFPNLRIP</sequence>
<dbReference type="OrthoDB" id="8950604at2759"/>
<dbReference type="EMBL" id="HG994580">
    <property type="protein sequence ID" value="CAF2759385.1"/>
    <property type="molecule type" value="Genomic_DNA"/>
</dbReference>
<name>A0A7R8CBI1_LEPSM</name>
<keyword evidence="2" id="KW-1133">Transmembrane helix</keyword>
<dbReference type="InterPro" id="IPR001304">
    <property type="entry name" value="C-type_lectin-like"/>
</dbReference>
<dbReference type="Proteomes" id="UP000675881">
    <property type="component" value="Chromosome 1"/>
</dbReference>
<dbReference type="AlphaFoldDB" id="A0A7R8CBI1"/>
<dbReference type="Pfam" id="PF00059">
    <property type="entry name" value="Lectin_C"/>
    <property type="match status" value="1"/>
</dbReference>
<feature type="transmembrane region" description="Helical" evidence="2">
    <location>
        <begin position="61"/>
        <end position="81"/>
    </location>
</feature>
<organism evidence="3 4">
    <name type="scientific">Lepeophtheirus salmonis</name>
    <name type="common">Salmon louse</name>
    <name type="synonym">Caligus salmonis</name>
    <dbReference type="NCBI Taxonomy" id="72036"/>
    <lineage>
        <taxon>Eukaryota</taxon>
        <taxon>Metazoa</taxon>
        <taxon>Ecdysozoa</taxon>
        <taxon>Arthropoda</taxon>
        <taxon>Crustacea</taxon>
        <taxon>Multicrustacea</taxon>
        <taxon>Hexanauplia</taxon>
        <taxon>Copepoda</taxon>
        <taxon>Siphonostomatoida</taxon>
        <taxon>Caligidae</taxon>
        <taxon>Lepeophtheirus</taxon>
    </lineage>
</organism>
<dbReference type="SUPFAM" id="SSF56436">
    <property type="entry name" value="C-type lectin-like"/>
    <property type="match status" value="1"/>
</dbReference>
<keyword evidence="2" id="KW-0812">Transmembrane</keyword>
<reference evidence="3" key="1">
    <citation type="submission" date="2021-02" db="EMBL/GenBank/DDBJ databases">
        <authorList>
            <person name="Bekaert M."/>
        </authorList>
    </citation>
    <scope>NUCLEOTIDE SEQUENCE</scope>
    <source>
        <strain evidence="3">IoA-00</strain>
    </source>
</reference>
<dbReference type="Gene3D" id="3.10.100.10">
    <property type="entry name" value="Mannose-Binding Protein A, subunit A"/>
    <property type="match status" value="1"/>
</dbReference>
<dbReference type="PROSITE" id="PS00615">
    <property type="entry name" value="C_TYPE_LECTIN_1"/>
    <property type="match status" value="1"/>
</dbReference>
<dbReference type="PANTHER" id="PTHR21407">
    <property type="entry name" value="RE43931P-RELATED"/>
    <property type="match status" value="1"/>
</dbReference>
<evidence type="ECO:0000256" key="1">
    <source>
        <dbReference type="SAM" id="MobiDB-lite"/>
    </source>
</evidence>
<dbReference type="SMART" id="SM00034">
    <property type="entry name" value="CLECT"/>
    <property type="match status" value="1"/>
</dbReference>
<dbReference type="InterPro" id="IPR018378">
    <property type="entry name" value="C-type_lectin_CS"/>
</dbReference>
<dbReference type="PANTHER" id="PTHR21407:SF3">
    <property type="entry name" value="LD12305P"/>
    <property type="match status" value="1"/>
</dbReference>
<evidence type="ECO:0000256" key="2">
    <source>
        <dbReference type="SAM" id="Phobius"/>
    </source>
</evidence>
<dbReference type="InterPro" id="IPR016186">
    <property type="entry name" value="C-type_lectin-like/link_sf"/>
</dbReference>